<protein>
    <submittedName>
        <fullName evidence="1">Uncharacterized protein</fullName>
    </submittedName>
</protein>
<keyword evidence="2" id="KW-1185">Reference proteome</keyword>
<gene>
    <name evidence="1" type="ORF">SAMN02745196_02183</name>
</gene>
<dbReference type="RefSeq" id="WP_072832048.1">
    <property type="nucleotide sequence ID" value="NZ_FQXP01000008.1"/>
</dbReference>
<dbReference type="OrthoDB" id="2048693at2"/>
<name>A0A1M5XEH5_9CLOT</name>
<accession>A0A1M5XEH5</accession>
<proteinExistence type="predicted"/>
<organism evidence="1 2">
    <name type="scientific">Clostridium collagenovorans DSM 3089</name>
    <dbReference type="NCBI Taxonomy" id="1121306"/>
    <lineage>
        <taxon>Bacteria</taxon>
        <taxon>Bacillati</taxon>
        <taxon>Bacillota</taxon>
        <taxon>Clostridia</taxon>
        <taxon>Eubacteriales</taxon>
        <taxon>Clostridiaceae</taxon>
        <taxon>Clostridium</taxon>
    </lineage>
</organism>
<dbReference type="Proteomes" id="UP000184526">
    <property type="component" value="Unassembled WGS sequence"/>
</dbReference>
<dbReference type="EMBL" id="FQXP01000008">
    <property type="protein sequence ID" value="SHH98201.1"/>
    <property type="molecule type" value="Genomic_DNA"/>
</dbReference>
<evidence type="ECO:0000313" key="1">
    <source>
        <dbReference type="EMBL" id="SHH98201.1"/>
    </source>
</evidence>
<reference evidence="1 2" key="1">
    <citation type="submission" date="2016-11" db="EMBL/GenBank/DDBJ databases">
        <authorList>
            <person name="Jaros S."/>
            <person name="Januszkiewicz K."/>
            <person name="Wedrychowicz H."/>
        </authorList>
    </citation>
    <scope>NUCLEOTIDE SEQUENCE [LARGE SCALE GENOMIC DNA]</scope>
    <source>
        <strain evidence="1 2">DSM 3089</strain>
    </source>
</reference>
<dbReference type="STRING" id="1121306.SAMN02745196_02183"/>
<sequence length="115" mass="13325">MKQKISTQIKKLESYGISNIDLLALVTNTSYEIVFYGDYQGKKYQCNEMAESDIIDGNILADFYHEIAMIIRESEAYLQDNMNIVTYTKDGSIEISQDEKNCRIHKIKKAWKNSL</sequence>
<dbReference type="AlphaFoldDB" id="A0A1M5XEH5"/>
<evidence type="ECO:0000313" key="2">
    <source>
        <dbReference type="Proteomes" id="UP000184526"/>
    </source>
</evidence>